<sequence length="117" mass="12310">MSGYAFTLDGDMVEMRPKVAAAPQLSLLFQHTPSVQLSPHAYEQGRTLAPGSDIHGSRMAGVAGEEADRAAKPGATLPGLLQAARALSRLQVRAVSWPGLERSGGTRPAIDTEMSGR</sequence>
<dbReference type="Proteomes" id="UP000006552">
    <property type="component" value="Plasmid 2"/>
</dbReference>
<keyword evidence="2" id="KW-0614">Plasmid</keyword>
<dbReference type="EMBL" id="CR555308">
    <property type="protein sequence ID" value="CAI10552.1"/>
    <property type="molecule type" value="Genomic_DNA"/>
</dbReference>
<dbReference type="AlphaFoldDB" id="Q5NWL2"/>
<gene>
    <name evidence="2" type="ORF">p2A40</name>
</gene>
<keyword evidence="3" id="KW-1185">Reference proteome</keyword>
<feature type="region of interest" description="Disordered" evidence="1">
    <location>
        <begin position="98"/>
        <end position="117"/>
    </location>
</feature>
<accession>Q5NWL2</accession>
<organism evidence="2 3">
    <name type="scientific">Aromatoleum aromaticum (strain DSM 19018 / LMG 30748 / EbN1)</name>
    <name type="common">Azoarcus sp. (strain EbN1)</name>
    <dbReference type="NCBI Taxonomy" id="76114"/>
    <lineage>
        <taxon>Bacteria</taxon>
        <taxon>Pseudomonadati</taxon>
        <taxon>Pseudomonadota</taxon>
        <taxon>Betaproteobacteria</taxon>
        <taxon>Rhodocyclales</taxon>
        <taxon>Rhodocyclaceae</taxon>
        <taxon>Aromatoleum</taxon>
    </lineage>
</organism>
<evidence type="ECO:0000313" key="3">
    <source>
        <dbReference type="Proteomes" id="UP000006552"/>
    </source>
</evidence>
<name>Q5NWL2_AROAE</name>
<dbReference type="HOGENOM" id="CLU_2079871_0_0_4"/>
<evidence type="ECO:0000313" key="2">
    <source>
        <dbReference type="EMBL" id="CAI10552.1"/>
    </source>
</evidence>
<dbReference type="KEGG" id="eba:p2A40"/>
<geneLocation type="plasmid" evidence="3">
    <name>pAzo2</name>
</geneLocation>
<feature type="region of interest" description="Disordered" evidence="1">
    <location>
        <begin position="49"/>
        <end position="70"/>
    </location>
</feature>
<evidence type="ECO:0000256" key="1">
    <source>
        <dbReference type="SAM" id="MobiDB-lite"/>
    </source>
</evidence>
<reference evidence="2 3" key="1">
    <citation type="journal article" date="2005" name="Arch. Microbiol.">
        <title>The genome sequence of an anaerobic aromatic-degrading denitrifying bacterium, strain EbN1.</title>
        <authorList>
            <person name="Rabus R."/>
            <person name="Kube M."/>
            <person name="Heider J."/>
            <person name="Beck A."/>
            <person name="Heitmann K."/>
            <person name="Widdel F."/>
            <person name="Reinhardt R."/>
        </authorList>
    </citation>
    <scope>NUCLEOTIDE SEQUENCE [LARGE SCALE GENOMIC DNA]</scope>
    <source>
        <strain evidence="2 3">EbN1</strain>
        <plasmid evidence="3">Plasmid pAzo2</plasmid>
    </source>
</reference>
<proteinExistence type="predicted"/>
<protein>
    <submittedName>
        <fullName evidence="2">Uncharacterized protein</fullName>
    </submittedName>
</protein>